<evidence type="ECO:0000256" key="3">
    <source>
        <dbReference type="ARBA" id="ARBA00022695"/>
    </source>
</evidence>
<keyword evidence="4" id="KW-0479">Metal-binding</keyword>
<dbReference type="InterPro" id="IPR043128">
    <property type="entry name" value="Rev_trsase/Diguanyl_cyclase"/>
</dbReference>
<dbReference type="PANTHER" id="PTHR34047">
    <property type="entry name" value="NUCLEAR INTRON MATURASE 1, MITOCHONDRIAL-RELATED"/>
    <property type="match status" value="1"/>
</dbReference>
<dbReference type="EMBL" id="JBFSHR010000047">
    <property type="protein sequence ID" value="MEX6430344.1"/>
    <property type="molecule type" value="Genomic_DNA"/>
</dbReference>
<comment type="function">
    <text evidence="8">Poorly processive, error-prone DNA polymerase involved in untargeted mutagenesis. Copies undamaged DNA at stalled replication forks, which arise in vivo from mismatched or misaligned primer ends. These misaligned primers can be extended by PolIV. Exhibits no 3'-5' exonuclease (proofreading) activity. May be involved in translesional synthesis, in conjunction with the beta clamp from PolIII.</text>
</comment>
<evidence type="ECO:0000313" key="13">
    <source>
        <dbReference type="Proteomes" id="UP001560267"/>
    </source>
</evidence>
<evidence type="ECO:0000313" key="12">
    <source>
        <dbReference type="EMBL" id="MEX6430344.1"/>
    </source>
</evidence>
<dbReference type="PRINTS" id="PR00866">
    <property type="entry name" value="RNADNAPOLMS"/>
</dbReference>
<dbReference type="SUPFAM" id="SSF56672">
    <property type="entry name" value="DNA/RNA polymerases"/>
    <property type="match status" value="1"/>
</dbReference>
<dbReference type="InterPro" id="IPR000477">
    <property type="entry name" value="RT_dom"/>
</dbReference>
<gene>
    <name evidence="12" type="primary">ltrA</name>
    <name evidence="12" type="ORF">AB6A68_10950</name>
</gene>
<dbReference type="RefSeq" id="WP_369084746.1">
    <property type="nucleotide sequence ID" value="NZ_JBFSHR010000047.1"/>
</dbReference>
<reference evidence="12 13" key="1">
    <citation type="submission" date="2024-07" db="EMBL/GenBank/DDBJ databases">
        <title>Draft Genome Sequence of Ferrimicrobium acidiphilum Strain YE2023, Isolated from a Pulp of Bioleach Reactor.</title>
        <authorList>
            <person name="Elkina Y.A."/>
            <person name="Bulaeva A.G."/>
            <person name="Beletsky A.V."/>
            <person name="Mardanov A.V."/>
        </authorList>
    </citation>
    <scope>NUCLEOTIDE SEQUENCE [LARGE SCALE GENOMIC DNA]</scope>
    <source>
        <strain evidence="12 13">YE2023</strain>
    </source>
</reference>
<sequence length="265" mass="29931">MDRNGCPKTSEICNQGAAGVDGESIEEFEKDLKGNLYRIWNRMSSGSYFPPPVRAVEIPKRAGGSRVLGVPTVSDRIAQTVVKIYLEPEVEPIFHPDSYGYRPGRSALDALGRTRERCWKFDWVIDLDIRAFFDSIDHDLMLKALAKHTKERWILLYVERWLKAPLEKEDGATVQRDRGTAQGSAISPLLANLFLHYAFDVWTARNFPDCPFERYADDGVIHCATEQEAKEILVALGKRLAELGLELNPDKTAIVYCKDANRKGS</sequence>
<comment type="caution">
    <text evidence="12">The sequence shown here is derived from an EMBL/GenBank/DDBJ whole genome shotgun (WGS) entry which is preliminary data.</text>
</comment>
<comment type="similarity">
    <text evidence="9">Belongs to the bacterial reverse transcriptase family.</text>
</comment>
<evidence type="ECO:0000256" key="6">
    <source>
        <dbReference type="ARBA" id="ARBA00022918"/>
    </source>
</evidence>
<evidence type="ECO:0000256" key="4">
    <source>
        <dbReference type="ARBA" id="ARBA00022723"/>
    </source>
</evidence>
<dbReference type="InterPro" id="IPR051083">
    <property type="entry name" value="GrpII_Intron_Splice-Mob/Def"/>
</dbReference>
<keyword evidence="5" id="KW-0460">Magnesium</keyword>
<dbReference type="Proteomes" id="UP001560267">
    <property type="component" value="Unassembled WGS sequence"/>
</dbReference>
<dbReference type="Pfam" id="PF00078">
    <property type="entry name" value="RVT_1"/>
    <property type="match status" value="1"/>
</dbReference>
<dbReference type="EC" id="2.7.7.49" evidence="1"/>
<dbReference type="CDD" id="cd01651">
    <property type="entry name" value="RT_G2_intron"/>
    <property type="match status" value="1"/>
</dbReference>
<evidence type="ECO:0000259" key="11">
    <source>
        <dbReference type="PROSITE" id="PS50878"/>
    </source>
</evidence>
<dbReference type="Gene3D" id="3.30.70.270">
    <property type="match status" value="1"/>
</dbReference>
<keyword evidence="6 12" id="KW-0695">RNA-directed DNA polymerase</keyword>
<evidence type="ECO:0000256" key="5">
    <source>
        <dbReference type="ARBA" id="ARBA00022842"/>
    </source>
</evidence>
<comment type="catalytic activity">
    <reaction evidence="10">
        <text>DNA(n) + a 2'-deoxyribonucleoside 5'-triphosphate = DNA(n+1) + diphosphate</text>
        <dbReference type="Rhea" id="RHEA:22508"/>
        <dbReference type="Rhea" id="RHEA-COMP:17339"/>
        <dbReference type="Rhea" id="RHEA-COMP:17340"/>
        <dbReference type="ChEBI" id="CHEBI:33019"/>
        <dbReference type="ChEBI" id="CHEBI:61560"/>
        <dbReference type="ChEBI" id="CHEBI:173112"/>
        <dbReference type="EC" id="2.7.7.49"/>
    </reaction>
</comment>
<evidence type="ECO:0000256" key="2">
    <source>
        <dbReference type="ARBA" id="ARBA00022679"/>
    </source>
</evidence>
<protein>
    <recommendedName>
        <fullName evidence="1">RNA-directed DNA polymerase</fullName>
        <ecNumber evidence="1">2.7.7.49</ecNumber>
    </recommendedName>
</protein>
<evidence type="ECO:0000256" key="9">
    <source>
        <dbReference type="ARBA" id="ARBA00034120"/>
    </source>
</evidence>
<dbReference type="InterPro" id="IPR030931">
    <property type="entry name" value="Group_II_RT_mat"/>
</dbReference>
<dbReference type="InterPro" id="IPR043502">
    <property type="entry name" value="DNA/RNA_pol_sf"/>
</dbReference>
<evidence type="ECO:0000256" key="10">
    <source>
        <dbReference type="ARBA" id="ARBA00048173"/>
    </source>
</evidence>
<accession>A0ABV3Y5A6</accession>
<keyword evidence="2 12" id="KW-0808">Transferase</keyword>
<name>A0ABV3Y5A6_9ACTN</name>
<feature type="non-terminal residue" evidence="12">
    <location>
        <position position="265"/>
    </location>
</feature>
<evidence type="ECO:0000256" key="7">
    <source>
        <dbReference type="ARBA" id="ARBA00023118"/>
    </source>
</evidence>
<proteinExistence type="inferred from homology"/>
<organism evidence="12 13">
    <name type="scientific">Ferrimicrobium acidiphilum</name>
    <dbReference type="NCBI Taxonomy" id="121039"/>
    <lineage>
        <taxon>Bacteria</taxon>
        <taxon>Bacillati</taxon>
        <taxon>Actinomycetota</taxon>
        <taxon>Acidimicrobiia</taxon>
        <taxon>Acidimicrobiales</taxon>
        <taxon>Acidimicrobiaceae</taxon>
        <taxon>Ferrimicrobium</taxon>
    </lineage>
</organism>
<dbReference type="NCBIfam" id="TIGR04416">
    <property type="entry name" value="group_II_RT_mat"/>
    <property type="match status" value="1"/>
</dbReference>
<dbReference type="PROSITE" id="PS50878">
    <property type="entry name" value="RT_POL"/>
    <property type="match status" value="1"/>
</dbReference>
<evidence type="ECO:0000256" key="8">
    <source>
        <dbReference type="ARBA" id="ARBA00025589"/>
    </source>
</evidence>
<keyword evidence="7" id="KW-0051">Antiviral defense</keyword>
<keyword evidence="3 12" id="KW-0548">Nucleotidyltransferase</keyword>
<feature type="domain" description="Reverse transcriptase" evidence="11">
    <location>
        <begin position="39"/>
        <end position="265"/>
    </location>
</feature>
<dbReference type="PANTHER" id="PTHR34047:SF3">
    <property type="entry name" value="BLR2052 PROTEIN"/>
    <property type="match status" value="1"/>
</dbReference>
<dbReference type="GO" id="GO:0003964">
    <property type="term" value="F:RNA-directed DNA polymerase activity"/>
    <property type="evidence" value="ECO:0007669"/>
    <property type="project" value="UniProtKB-KW"/>
</dbReference>
<dbReference type="InterPro" id="IPR000123">
    <property type="entry name" value="Reverse_transcriptase_msDNA"/>
</dbReference>
<evidence type="ECO:0000256" key="1">
    <source>
        <dbReference type="ARBA" id="ARBA00012493"/>
    </source>
</evidence>
<keyword evidence="13" id="KW-1185">Reference proteome</keyword>